<dbReference type="InterPro" id="IPR050923">
    <property type="entry name" value="Cell_Proc_Reg/RNA_Proc"/>
</dbReference>
<protein>
    <submittedName>
        <fullName evidence="4">FHA domain-containing protein</fullName>
    </submittedName>
</protein>
<dbReference type="Proteomes" id="UP000245283">
    <property type="component" value="Unassembled WGS sequence"/>
</dbReference>
<dbReference type="SMART" id="SM00240">
    <property type="entry name" value="FHA"/>
    <property type="match status" value="1"/>
</dbReference>
<dbReference type="Gene3D" id="2.60.200.20">
    <property type="match status" value="1"/>
</dbReference>
<dbReference type="InterPro" id="IPR008984">
    <property type="entry name" value="SMAD_FHA_dom_sf"/>
</dbReference>
<organism evidence="4 5">
    <name type="scientific">Ancrocorticia populi</name>
    <dbReference type="NCBI Taxonomy" id="2175228"/>
    <lineage>
        <taxon>Bacteria</taxon>
        <taxon>Bacillati</taxon>
        <taxon>Actinomycetota</taxon>
        <taxon>Actinomycetes</taxon>
        <taxon>Actinomycetales</taxon>
        <taxon>Actinomycetaceae</taxon>
        <taxon>Ancrocorticia</taxon>
    </lineage>
</organism>
<proteinExistence type="predicted"/>
<reference evidence="5" key="1">
    <citation type="submission" date="2018-05" db="EMBL/GenBank/DDBJ databases">
        <authorList>
            <person name="Li Y."/>
        </authorList>
    </citation>
    <scope>NUCLEOTIDE SEQUENCE [LARGE SCALE GENOMIC DNA]</scope>
    <source>
        <strain evidence="5">sk1b4</strain>
    </source>
</reference>
<feature type="domain" description="FHA" evidence="3">
    <location>
        <begin position="73"/>
        <end position="122"/>
    </location>
</feature>
<dbReference type="PROSITE" id="PS50006">
    <property type="entry name" value="FHA_DOMAIN"/>
    <property type="match status" value="1"/>
</dbReference>
<dbReference type="InterPro" id="IPR000253">
    <property type="entry name" value="FHA_dom"/>
</dbReference>
<dbReference type="SUPFAM" id="SSF49879">
    <property type="entry name" value="SMAD/FHA domain"/>
    <property type="match status" value="1"/>
</dbReference>
<feature type="region of interest" description="Disordered" evidence="2">
    <location>
        <begin position="1"/>
        <end position="20"/>
    </location>
</feature>
<dbReference type="EMBL" id="QETB01000003">
    <property type="protein sequence ID" value="PWF26357.1"/>
    <property type="molecule type" value="Genomic_DNA"/>
</dbReference>
<evidence type="ECO:0000256" key="1">
    <source>
        <dbReference type="ARBA" id="ARBA00022553"/>
    </source>
</evidence>
<dbReference type="OrthoDB" id="9815925at2"/>
<evidence type="ECO:0000313" key="4">
    <source>
        <dbReference type="EMBL" id="PWF26357.1"/>
    </source>
</evidence>
<evidence type="ECO:0000256" key="2">
    <source>
        <dbReference type="SAM" id="MobiDB-lite"/>
    </source>
</evidence>
<comment type="caution">
    <text evidence="4">The sequence shown here is derived from an EMBL/GenBank/DDBJ whole genome shotgun (WGS) entry which is preliminary data.</text>
</comment>
<sequence>MSVADDPNQTSLGGDALGNTSQFAVDGEYADDRRALRPDEAQAVESLPDGSALLIALSGPNEGARFLLNKDVTNAGRQRKTDIFLDDFTVSRRHAQFLRDGNAFTVRDSGSLNGTYVNRERIDEVPLRNGDEVQIGKYRLSFYASKA</sequence>
<keyword evidence="1" id="KW-0597">Phosphoprotein</keyword>
<dbReference type="RefSeq" id="WP_109093429.1">
    <property type="nucleotide sequence ID" value="NZ_CAMELQ010000001.1"/>
</dbReference>
<name>A0A2V1K9J3_9ACTO</name>
<dbReference type="PANTHER" id="PTHR23308">
    <property type="entry name" value="NUCLEAR INHIBITOR OF PROTEIN PHOSPHATASE-1"/>
    <property type="match status" value="1"/>
</dbReference>
<accession>A0A2V1K9J3</accession>
<gene>
    <name evidence="4" type="ORF">DD236_05710</name>
</gene>
<feature type="compositionally biased region" description="Polar residues" evidence="2">
    <location>
        <begin position="7"/>
        <end position="20"/>
    </location>
</feature>
<keyword evidence="5" id="KW-1185">Reference proteome</keyword>
<dbReference type="AlphaFoldDB" id="A0A2V1K9J3"/>
<dbReference type="Pfam" id="PF00498">
    <property type="entry name" value="FHA"/>
    <property type="match status" value="1"/>
</dbReference>
<evidence type="ECO:0000259" key="3">
    <source>
        <dbReference type="PROSITE" id="PS50006"/>
    </source>
</evidence>
<evidence type="ECO:0000313" key="5">
    <source>
        <dbReference type="Proteomes" id="UP000245283"/>
    </source>
</evidence>